<keyword evidence="1" id="KW-0778">Tellurium resistance</keyword>
<dbReference type="CDD" id="cd00198">
    <property type="entry name" value="vWFA"/>
    <property type="match status" value="1"/>
</dbReference>
<gene>
    <name evidence="3" type="ORF">FHR87_002646</name>
</gene>
<evidence type="ECO:0000259" key="2">
    <source>
        <dbReference type="PROSITE" id="PS50234"/>
    </source>
</evidence>
<sequence>MQLTQGQRTPLSSFVRGSAFTLTNDISTSQTIDYACFGVDAQGKLSDDRYMVFFNQPTTPCNSIELKHAGEFRIELASLPPTIDRLVFTAAIDGAGSLHAIGTGHFAIRENGHEVARCTFSGTNFADEKAVMLAELYRKNGEWRIAANLQGFNAGLAALVEHFGGAVMEAPPAPVANVSLEKKIAAAAPHLVSLAKKATVSLEKANLSQVKARVGLVLDVSGSMNAQYSRGRVQEVVNRMLPLAVHFDDNGALDCWAFGSSPVQLADIDLANHKDYILTEQGGWKRWAVGSRVNNEPAVMRQVIDFYKDSGERTPIYVLFISDGGVHENRAITRLMAEAAALPIFWQFVGLGGRDYGILAKLDDMAGRQVDNCNFFALDDLDDVSEERLYELLMEEFPGWLKAAKAAHIIA</sequence>
<proteinExistence type="predicted"/>
<dbReference type="InterPro" id="IPR002035">
    <property type="entry name" value="VWF_A"/>
</dbReference>
<dbReference type="Gene3D" id="2.60.60.30">
    <property type="entry name" value="sav2460 like domains"/>
    <property type="match status" value="1"/>
</dbReference>
<evidence type="ECO:0000313" key="3">
    <source>
        <dbReference type="EMBL" id="MBB3104231.1"/>
    </source>
</evidence>
<organism evidence="3 4">
    <name type="scientific">Azomonas macrocytogenes</name>
    <name type="common">Azotobacter macrocytogenes</name>
    <dbReference type="NCBI Taxonomy" id="69962"/>
    <lineage>
        <taxon>Bacteria</taxon>
        <taxon>Pseudomonadati</taxon>
        <taxon>Pseudomonadota</taxon>
        <taxon>Gammaproteobacteria</taxon>
        <taxon>Pseudomonadales</taxon>
        <taxon>Pseudomonadaceae</taxon>
        <taxon>Azomonas</taxon>
    </lineage>
</organism>
<accession>A0A839T3X2</accession>
<dbReference type="InterPro" id="IPR019303">
    <property type="entry name" value="vWA_TerF_C"/>
</dbReference>
<evidence type="ECO:0000313" key="4">
    <source>
        <dbReference type="Proteomes" id="UP000549250"/>
    </source>
</evidence>
<keyword evidence="4" id="KW-1185">Reference proteome</keyword>
<dbReference type="Pfam" id="PF10138">
    <property type="entry name" value="vWA-TerF-like"/>
    <property type="match status" value="1"/>
</dbReference>
<dbReference type="AlphaFoldDB" id="A0A839T3X2"/>
<evidence type="ECO:0000256" key="1">
    <source>
        <dbReference type="ARBA" id="ARBA00022686"/>
    </source>
</evidence>
<dbReference type="Proteomes" id="UP000549250">
    <property type="component" value="Unassembled WGS sequence"/>
</dbReference>
<dbReference type="InterPro" id="IPR051324">
    <property type="entry name" value="Stress/Tellurium_Resist"/>
</dbReference>
<dbReference type="Gene3D" id="3.40.50.410">
    <property type="entry name" value="von Willebrand factor, type A domain"/>
    <property type="match status" value="1"/>
</dbReference>
<feature type="domain" description="VWFA" evidence="2">
    <location>
        <begin position="213"/>
        <end position="393"/>
    </location>
</feature>
<dbReference type="GO" id="GO:0046690">
    <property type="term" value="P:response to tellurium ion"/>
    <property type="evidence" value="ECO:0007669"/>
    <property type="project" value="UniProtKB-KW"/>
</dbReference>
<dbReference type="Pfam" id="PF02342">
    <property type="entry name" value="TerD"/>
    <property type="match status" value="1"/>
</dbReference>
<dbReference type="PANTHER" id="PTHR32097">
    <property type="entry name" value="CAMP-BINDING PROTEIN 1-RELATED"/>
    <property type="match status" value="1"/>
</dbReference>
<dbReference type="SUPFAM" id="SSF53300">
    <property type="entry name" value="vWA-like"/>
    <property type="match status" value="1"/>
</dbReference>
<dbReference type="CDD" id="cd06974">
    <property type="entry name" value="TerD_like"/>
    <property type="match status" value="1"/>
</dbReference>
<dbReference type="InterPro" id="IPR036465">
    <property type="entry name" value="vWFA_dom_sf"/>
</dbReference>
<name>A0A839T3X2_AZOMA</name>
<dbReference type="PROSITE" id="PS50234">
    <property type="entry name" value="VWFA"/>
    <property type="match status" value="1"/>
</dbReference>
<dbReference type="EMBL" id="JACHXI010000013">
    <property type="protein sequence ID" value="MBB3104231.1"/>
    <property type="molecule type" value="Genomic_DNA"/>
</dbReference>
<protein>
    <submittedName>
        <fullName evidence="3">Stress response protein SCP2</fullName>
    </submittedName>
</protein>
<comment type="caution">
    <text evidence="3">The sequence shown here is derived from an EMBL/GenBank/DDBJ whole genome shotgun (WGS) entry which is preliminary data.</text>
</comment>
<reference evidence="3 4" key="1">
    <citation type="submission" date="2020-08" db="EMBL/GenBank/DDBJ databases">
        <title>Genomic Encyclopedia of Type Strains, Phase III (KMG-III): the genomes of soil and plant-associated and newly described type strains.</title>
        <authorList>
            <person name="Whitman W."/>
        </authorList>
    </citation>
    <scope>NUCLEOTIDE SEQUENCE [LARGE SCALE GENOMIC DNA]</scope>
    <source>
        <strain evidence="3 4">CECT 4462</strain>
    </source>
</reference>
<dbReference type="RefSeq" id="WP_183167120.1">
    <property type="nucleotide sequence ID" value="NZ_JACHXI010000013.1"/>
</dbReference>
<dbReference type="InterPro" id="IPR003325">
    <property type="entry name" value="TerD"/>
</dbReference>
<dbReference type="PANTHER" id="PTHR32097:SF3">
    <property type="entry name" value="TELLURITE RESISTANCE PROTEIN"/>
    <property type="match status" value="1"/>
</dbReference>